<protein>
    <submittedName>
        <fullName evidence="4">PI3K/PI4K domain-containing protein</fullName>
    </submittedName>
</protein>
<sequence length="332" mass="38228">MPYLKAFDGARRYSSVNRRRQLRENSLNSTPTFFRKSCDNLSLMMSSESGSLMTAVSRSVLFDALLAEEHDADETDRITFRAFCDWIRDGCPLTLSQIHGTDDWDHPLGSSKSDSIEELNYTVRSNASRLVSETESDPDQVTSTQPTDFSSRHRSTPVFDQFMHYLLEFDVKPCLLFHDTKLRRALYRALPEQNLELIPITRFTELSQTKGSREYGKYCPLLPPLEPTYQLTIDDTSGYKKDKDENRTLVVKISSEARNRIASVISLFQYLKMISREVHSKDLKTSKFPDTDRDDPLLHIDHTVMEKQFSKVQRLRLGMAFARLGFGIPETE</sequence>
<keyword evidence="3" id="KW-1185">Reference proteome</keyword>
<reference evidence="4" key="1">
    <citation type="submission" date="2016-06" db="UniProtKB">
        <authorList>
            <consortium name="WormBaseParasite"/>
        </authorList>
    </citation>
    <scope>IDENTIFICATION</scope>
</reference>
<name>A0A183AM36_9TREM</name>
<evidence type="ECO:0000313" key="4">
    <source>
        <dbReference type="WBParaSite" id="ECPE_0000804301-mRNA-1"/>
    </source>
</evidence>
<feature type="compositionally biased region" description="Polar residues" evidence="1">
    <location>
        <begin position="129"/>
        <end position="149"/>
    </location>
</feature>
<gene>
    <name evidence="2" type="ORF">ECPE_LOCUS8021</name>
</gene>
<proteinExistence type="predicted"/>
<dbReference type="AlphaFoldDB" id="A0A183AM36"/>
<dbReference type="Pfam" id="PF25555">
    <property type="entry name" value="RAB3A-like_C"/>
    <property type="match status" value="1"/>
</dbReference>
<accession>A0A183AM36</accession>
<feature type="region of interest" description="Disordered" evidence="1">
    <location>
        <begin position="129"/>
        <end position="152"/>
    </location>
</feature>
<dbReference type="CDD" id="cd21044">
    <property type="entry name" value="Rab11BD_RAB3IP_like"/>
    <property type="match status" value="1"/>
</dbReference>
<reference evidence="2 3" key="2">
    <citation type="submission" date="2018-11" db="EMBL/GenBank/DDBJ databases">
        <authorList>
            <consortium name="Pathogen Informatics"/>
        </authorList>
    </citation>
    <scope>NUCLEOTIDE SEQUENCE [LARGE SCALE GENOMIC DNA]</scope>
    <source>
        <strain evidence="2 3">Egypt</strain>
    </source>
</reference>
<evidence type="ECO:0000313" key="2">
    <source>
        <dbReference type="EMBL" id="VDP82581.1"/>
    </source>
</evidence>
<dbReference type="OrthoDB" id="5560525at2759"/>
<dbReference type="EMBL" id="UZAN01045411">
    <property type="protein sequence ID" value="VDP82581.1"/>
    <property type="molecule type" value="Genomic_DNA"/>
</dbReference>
<organism evidence="4">
    <name type="scientific">Echinostoma caproni</name>
    <dbReference type="NCBI Taxonomy" id="27848"/>
    <lineage>
        <taxon>Eukaryota</taxon>
        <taxon>Metazoa</taxon>
        <taxon>Spiralia</taxon>
        <taxon>Lophotrochozoa</taxon>
        <taxon>Platyhelminthes</taxon>
        <taxon>Trematoda</taxon>
        <taxon>Digenea</taxon>
        <taxon>Plagiorchiida</taxon>
        <taxon>Echinostomata</taxon>
        <taxon>Echinostomatoidea</taxon>
        <taxon>Echinostomatidae</taxon>
        <taxon>Echinostoma</taxon>
    </lineage>
</organism>
<evidence type="ECO:0000256" key="1">
    <source>
        <dbReference type="SAM" id="MobiDB-lite"/>
    </source>
</evidence>
<dbReference type="WBParaSite" id="ECPE_0000804301-mRNA-1">
    <property type="protein sequence ID" value="ECPE_0000804301-mRNA-1"/>
    <property type="gene ID" value="ECPE_0000804301"/>
</dbReference>
<dbReference type="Proteomes" id="UP000272942">
    <property type="component" value="Unassembled WGS sequence"/>
</dbReference>
<evidence type="ECO:0000313" key="3">
    <source>
        <dbReference type="Proteomes" id="UP000272942"/>
    </source>
</evidence>